<keyword evidence="2 3" id="KW-0732">Signal</keyword>
<evidence type="ECO:0000256" key="1">
    <source>
        <dbReference type="ARBA" id="ARBA00010062"/>
    </source>
</evidence>
<comment type="similarity">
    <text evidence="1">Belongs to the leucine-binding protein family.</text>
</comment>
<dbReference type="InterPro" id="IPR028082">
    <property type="entry name" value="Peripla_BP_I"/>
</dbReference>
<gene>
    <name evidence="5" type="ORF">SNE35_13620</name>
</gene>
<dbReference type="PANTHER" id="PTHR47235:SF1">
    <property type="entry name" value="BLR6548 PROTEIN"/>
    <property type="match status" value="1"/>
</dbReference>
<organism evidence="5 6">
    <name type="scientific">Roseateles agri</name>
    <dbReference type="NCBI Taxonomy" id="3098619"/>
    <lineage>
        <taxon>Bacteria</taxon>
        <taxon>Pseudomonadati</taxon>
        <taxon>Pseudomonadota</taxon>
        <taxon>Betaproteobacteria</taxon>
        <taxon>Burkholderiales</taxon>
        <taxon>Sphaerotilaceae</taxon>
        <taxon>Roseateles</taxon>
    </lineage>
</organism>
<dbReference type="Proteomes" id="UP001285263">
    <property type="component" value="Unassembled WGS sequence"/>
</dbReference>
<dbReference type="RefSeq" id="WP_320423457.1">
    <property type="nucleotide sequence ID" value="NZ_JAXCLA010000004.1"/>
</dbReference>
<proteinExistence type="inferred from homology"/>
<keyword evidence="6" id="KW-1185">Reference proteome</keyword>
<name>A0ABU5DGZ1_9BURK</name>
<reference evidence="5 6" key="1">
    <citation type="submission" date="2023-11" db="EMBL/GenBank/DDBJ databases">
        <title>Paucibacter sp. nov., isolated from fresh soil in Korea.</title>
        <authorList>
            <person name="Le N.T.T."/>
        </authorList>
    </citation>
    <scope>NUCLEOTIDE SEQUENCE [LARGE SCALE GENOMIC DNA]</scope>
    <source>
        <strain evidence="5 6">R3-3</strain>
    </source>
</reference>
<evidence type="ECO:0000313" key="6">
    <source>
        <dbReference type="Proteomes" id="UP001285263"/>
    </source>
</evidence>
<evidence type="ECO:0000259" key="4">
    <source>
        <dbReference type="Pfam" id="PF13458"/>
    </source>
</evidence>
<protein>
    <submittedName>
        <fullName evidence="5">ABC transporter substrate-binding protein</fullName>
    </submittedName>
</protein>
<dbReference type="CDD" id="cd06343">
    <property type="entry name" value="PBP1_ABC_ligand_binding-like"/>
    <property type="match status" value="1"/>
</dbReference>
<accession>A0ABU5DGZ1</accession>
<feature type="signal peptide" evidence="3">
    <location>
        <begin position="1"/>
        <end position="20"/>
    </location>
</feature>
<dbReference type="PANTHER" id="PTHR47235">
    <property type="entry name" value="BLR6548 PROTEIN"/>
    <property type="match status" value="1"/>
</dbReference>
<comment type="caution">
    <text evidence="5">The sequence shown here is derived from an EMBL/GenBank/DDBJ whole genome shotgun (WGS) entry which is preliminary data.</text>
</comment>
<evidence type="ECO:0000313" key="5">
    <source>
        <dbReference type="EMBL" id="MDY0745553.1"/>
    </source>
</evidence>
<evidence type="ECO:0000256" key="3">
    <source>
        <dbReference type="SAM" id="SignalP"/>
    </source>
</evidence>
<sequence length="402" mass="43911">MKRRTLLLGATALGGSTAWAQGAKKYGPGATDAEIKLGQTMAYSGPASAYGTIGKLHMAYFRMLNEQGGINGRRINLISLDDGYSPPKTVEQVRRLVEQDEVLALFQTLGTAGNSAIHKYVNAKKVPHLLVASGASKWADPKNFPWTLGFNLSYRAEGQIYARYLLKNKPAAKIAVLYQNDDFGKDMLNGLKEGLGAPGAKMIVAEASYEVTDPTIDSQVLSLQGSGADTFINISTPKFAAQAIRKAWDSGWKPLHIVNNVGTSVGAVLTPAGLDKSVGLLTLQYYRDPNDPQWKDDPHMLEWRAFMGRHYREGDPRDASNLYAYLTAQTMVHILKACGNELTRENLMRQATSIKALKLPLMLPGLMLNSSPSDYVLVKQAQLSRFNGKLWEGFGDVLSTVG</sequence>
<evidence type="ECO:0000256" key="2">
    <source>
        <dbReference type="ARBA" id="ARBA00022729"/>
    </source>
</evidence>
<dbReference type="EMBL" id="JAXCLA010000004">
    <property type="protein sequence ID" value="MDY0745553.1"/>
    <property type="molecule type" value="Genomic_DNA"/>
</dbReference>
<feature type="domain" description="Leucine-binding protein" evidence="4">
    <location>
        <begin position="34"/>
        <end position="358"/>
    </location>
</feature>
<dbReference type="Gene3D" id="3.40.50.2300">
    <property type="match status" value="2"/>
</dbReference>
<dbReference type="InterPro" id="IPR028081">
    <property type="entry name" value="Leu-bd"/>
</dbReference>
<dbReference type="SUPFAM" id="SSF53822">
    <property type="entry name" value="Periplasmic binding protein-like I"/>
    <property type="match status" value="1"/>
</dbReference>
<dbReference type="Pfam" id="PF13458">
    <property type="entry name" value="Peripla_BP_6"/>
    <property type="match status" value="1"/>
</dbReference>
<feature type="chain" id="PRO_5045725875" evidence="3">
    <location>
        <begin position="21"/>
        <end position="402"/>
    </location>
</feature>